<dbReference type="GO" id="GO:0004385">
    <property type="term" value="F:GMP kinase activity"/>
    <property type="evidence" value="ECO:0007669"/>
    <property type="project" value="UniProtKB-UniRule"/>
</dbReference>
<evidence type="ECO:0000256" key="6">
    <source>
        <dbReference type="ARBA" id="ARBA00022777"/>
    </source>
</evidence>
<feature type="domain" description="Guanylate kinase-like" evidence="10">
    <location>
        <begin position="9"/>
        <end position="194"/>
    </location>
</feature>
<dbReference type="PANTHER" id="PTHR23117">
    <property type="entry name" value="GUANYLATE KINASE-RELATED"/>
    <property type="match status" value="1"/>
</dbReference>
<dbReference type="CDD" id="cd00071">
    <property type="entry name" value="GMPK"/>
    <property type="match status" value="1"/>
</dbReference>
<comment type="subcellular location">
    <subcellularLocation>
        <location evidence="9">Cytoplasm</location>
    </subcellularLocation>
</comment>
<dbReference type="GO" id="GO:0005829">
    <property type="term" value="C:cytosol"/>
    <property type="evidence" value="ECO:0007669"/>
    <property type="project" value="TreeGrafter"/>
</dbReference>
<evidence type="ECO:0000256" key="8">
    <source>
        <dbReference type="ARBA" id="ARBA00030128"/>
    </source>
</evidence>
<sequence length="205" mass="23332">MISPKEDVSLLVVLAGPAGSGKTTLCERMVDTESNVERVVTCTTRQPREGEKDGVDYHFLSDEQFDRAIDTGAFLEWAKVHTNRYGVLKRVIQEKLDQKIDIVMNVDVQGVANIKAAAAEDEMLSKRLVTIFILPPDLEVVRERLRGRGKDDEAEIERRVQTAIKEVELWPDFDYVIVTKSKDEDYAALQNIWRAEKLRSLRLGE</sequence>
<dbReference type="AlphaFoldDB" id="A0A934RUX9"/>
<evidence type="ECO:0000256" key="9">
    <source>
        <dbReference type="HAMAP-Rule" id="MF_00328"/>
    </source>
</evidence>
<dbReference type="SMART" id="SM00072">
    <property type="entry name" value="GuKc"/>
    <property type="match status" value="1"/>
</dbReference>
<proteinExistence type="inferred from homology"/>
<dbReference type="FunFam" id="3.30.63.10:FF:000002">
    <property type="entry name" value="Guanylate kinase 1"/>
    <property type="match status" value="1"/>
</dbReference>
<dbReference type="PANTHER" id="PTHR23117:SF13">
    <property type="entry name" value="GUANYLATE KINASE"/>
    <property type="match status" value="1"/>
</dbReference>
<comment type="function">
    <text evidence="9">Essential for recycling GMP and indirectly, cGMP.</text>
</comment>
<dbReference type="GO" id="GO:0005524">
    <property type="term" value="F:ATP binding"/>
    <property type="evidence" value="ECO:0007669"/>
    <property type="project" value="UniProtKB-UniRule"/>
</dbReference>
<evidence type="ECO:0000256" key="2">
    <source>
        <dbReference type="ARBA" id="ARBA00012961"/>
    </source>
</evidence>
<evidence type="ECO:0000256" key="1">
    <source>
        <dbReference type="ARBA" id="ARBA00005790"/>
    </source>
</evidence>
<keyword evidence="7 9" id="KW-0067">ATP-binding</keyword>
<evidence type="ECO:0000313" key="12">
    <source>
        <dbReference type="Proteomes" id="UP000617628"/>
    </source>
</evidence>
<comment type="caution">
    <text evidence="11">The sequence shown here is derived from an EMBL/GenBank/DDBJ whole genome shotgun (WGS) entry which is preliminary data.</text>
</comment>
<evidence type="ECO:0000256" key="5">
    <source>
        <dbReference type="ARBA" id="ARBA00022741"/>
    </source>
</evidence>
<dbReference type="InterPro" id="IPR017665">
    <property type="entry name" value="Guanylate_kinase"/>
</dbReference>
<evidence type="ECO:0000313" key="11">
    <source>
        <dbReference type="EMBL" id="MBK1877292.1"/>
    </source>
</evidence>
<dbReference type="PROSITE" id="PS00856">
    <property type="entry name" value="GUANYLATE_KINASE_1"/>
    <property type="match status" value="1"/>
</dbReference>
<keyword evidence="6 9" id="KW-0418">Kinase</keyword>
<keyword evidence="12" id="KW-1185">Reference proteome</keyword>
<evidence type="ECO:0000256" key="4">
    <source>
        <dbReference type="ARBA" id="ARBA00022679"/>
    </source>
</evidence>
<dbReference type="InterPro" id="IPR008145">
    <property type="entry name" value="GK/Ca_channel_bsu"/>
</dbReference>
<comment type="catalytic activity">
    <reaction evidence="9">
        <text>GMP + ATP = GDP + ADP</text>
        <dbReference type="Rhea" id="RHEA:20780"/>
        <dbReference type="ChEBI" id="CHEBI:30616"/>
        <dbReference type="ChEBI" id="CHEBI:58115"/>
        <dbReference type="ChEBI" id="CHEBI:58189"/>
        <dbReference type="ChEBI" id="CHEBI:456216"/>
        <dbReference type="EC" id="2.7.4.8"/>
    </reaction>
</comment>
<reference evidence="11" key="1">
    <citation type="submission" date="2021-01" db="EMBL/GenBank/DDBJ databases">
        <title>Modified the classification status of verrucomicrobia.</title>
        <authorList>
            <person name="Feng X."/>
        </authorList>
    </citation>
    <scope>NUCLEOTIDE SEQUENCE</scope>
    <source>
        <strain evidence="11">KCTC 13126</strain>
    </source>
</reference>
<evidence type="ECO:0000259" key="10">
    <source>
        <dbReference type="PROSITE" id="PS50052"/>
    </source>
</evidence>
<comment type="similarity">
    <text evidence="1 9">Belongs to the guanylate kinase family.</text>
</comment>
<accession>A0A934RUX9</accession>
<keyword evidence="9" id="KW-0963">Cytoplasm</keyword>
<dbReference type="Proteomes" id="UP000617628">
    <property type="component" value="Unassembled WGS sequence"/>
</dbReference>
<dbReference type="SUPFAM" id="SSF52540">
    <property type="entry name" value="P-loop containing nucleoside triphosphate hydrolases"/>
    <property type="match status" value="1"/>
</dbReference>
<organism evidence="11 12">
    <name type="scientific">Pelagicoccus mobilis</name>
    <dbReference type="NCBI Taxonomy" id="415221"/>
    <lineage>
        <taxon>Bacteria</taxon>
        <taxon>Pseudomonadati</taxon>
        <taxon>Verrucomicrobiota</taxon>
        <taxon>Opitutia</taxon>
        <taxon>Puniceicoccales</taxon>
        <taxon>Pelagicoccaceae</taxon>
        <taxon>Pelagicoccus</taxon>
    </lineage>
</organism>
<dbReference type="NCBIfam" id="TIGR03263">
    <property type="entry name" value="guanyl_kin"/>
    <property type="match status" value="1"/>
</dbReference>
<keyword evidence="4 9" id="KW-0808">Transferase</keyword>
<dbReference type="EMBL" id="JAENIL010000016">
    <property type="protein sequence ID" value="MBK1877292.1"/>
    <property type="molecule type" value="Genomic_DNA"/>
</dbReference>
<gene>
    <name evidence="9 11" type="primary">gmk</name>
    <name evidence="11" type="ORF">JIN87_10455</name>
</gene>
<dbReference type="Pfam" id="PF00625">
    <property type="entry name" value="Guanylate_kin"/>
    <property type="match status" value="1"/>
</dbReference>
<dbReference type="PROSITE" id="PS50052">
    <property type="entry name" value="GUANYLATE_KINASE_2"/>
    <property type="match status" value="1"/>
</dbReference>
<evidence type="ECO:0000256" key="3">
    <source>
        <dbReference type="ARBA" id="ARBA00016296"/>
    </source>
</evidence>
<dbReference type="InterPro" id="IPR020590">
    <property type="entry name" value="Guanylate_kinase_CS"/>
</dbReference>
<dbReference type="InterPro" id="IPR027417">
    <property type="entry name" value="P-loop_NTPase"/>
</dbReference>
<dbReference type="Gene3D" id="3.40.50.300">
    <property type="entry name" value="P-loop containing nucleotide triphosphate hydrolases"/>
    <property type="match status" value="1"/>
</dbReference>
<dbReference type="HAMAP" id="MF_00328">
    <property type="entry name" value="Guanylate_kinase"/>
    <property type="match status" value="1"/>
</dbReference>
<protein>
    <recommendedName>
        <fullName evidence="3 9">Guanylate kinase</fullName>
        <ecNumber evidence="2 9">2.7.4.8</ecNumber>
    </recommendedName>
    <alternativeName>
        <fullName evidence="8 9">GMP kinase</fullName>
    </alternativeName>
</protein>
<name>A0A934RUX9_9BACT</name>
<dbReference type="InterPro" id="IPR008144">
    <property type="entry name" value="Guanylate_kin-like_dom"/>
</dbReference>
<evidence type="ECO:0000256" key="7">
    <source>
        <dbReference type="ARBA" id="ARBA00022840"/>
    </source>
</evidence>
<dbReference type="EC" id="2.7.4.8" evidence="2 9"/>
<feature type="binding site" evidence="9">
    <location>
        <begin position="16"/>
        <end position="23"/>
    </location>
    <ligand>
        <name>ATP</name>
        <dbReference type="ChEBI" id="CHEBI:30616"/>
    </ligand>
</feature>
<dbReference type="Gene3D" id="3.30.63.10">
    <property type="entry name" value="Guanylate Kinase phosphate binding domain"/>
    <property type="match status" value="1"/>
</dbReference>
<keyword evidence="5 9" id="KW-0547">Nucleotide-binding</keyword>
<dbReference type="RefSeq" id="WP_200355507.1">
    <property type="nucleotide sequence ID" value="NZ_JAENIL010000016.1"/>
</dbReference>